<evidence type="ECO:0000256" key="1">
    <source>
        <dbReference type="SAM" id="SignalP"/>
    </source>
</evidence>
<dbReference type="InterPro" id="IPR036404">
    <property type="entry name" value="Jacalin-like_lectin_dom_sf"/>
</dbReference>
<evidence type="ECO:0000313" key="3">
    <source>
        <dbReference type="EMBL" id="CAE6541711.1"/>
    </source>
</evidence>
<protein>
    <recommendedName>
        <fullName evidence="2">Jacalin-type lectin domain-containing protein</fullName>
    </recommendedName>
</protein>
<feature type="signal peptide" evidence="1">
    <location>
        <begin position="1"/>
        <end position="17"/>
    </location>
</feature>
<reference evidence="3" key="1">
    <citation type="submission" date="2021-01" db="EMBL/GenBank/DDBJ databases">
        <authorList>
            <person name="Kaushik A."/>
        </authorList>
    </citation>
    <scope>NUCLEOTIDE SEQUENCE</scope>
    <source>
        <strain evidence="3">AG2-2IIIB</strain>
    </source>
</reference>
<comment type="caution">
    <text evidence="3">The sequence shown here is derived from an EMBL/GenBank/DDBJ whole genome shotgun (WGS) entry which is preliminary data.</text>
</comment>
<dbReference type="EMBL" id="CAJMWT010010330">
    <property type="protein sequence ID" value="CAE6541711.1"/>
    <property type="molecule type" value="Genomic_DNA"/>
</dbReference>
<dbReference type="SMART" id="SM00915">
    <property type="entry name" value="Jacalin"/>
    <property type="match status" value="1"/>
</dbReference>
<feature type="chain" id="PRO_5034569769" description="Jacalin-type lectin domain-containing protein" evidence="1">
    <location>
        <begin position="18"/>
        <end position="464"/>
    </location>
</feature>
<name>A0A8H3DP37_9AGAM</name>
<organism evidence="3 4">
    <name type="scientific">Rhizoctonia solani</name>
    <dbReference type="NCBI Taxonomy" id="456999"/>
    <lineage>
        <taxon>Eukaryota</taxon>
        <taxon>Fungi</taxon>
        <taxon>Dikarya</taxon>
        <taxon>Basidiomycota</taxon>
        <taxon>Agaricomycotina</taxon>
        <taxon>Agaricomycetes</taxon>
        <taxon>Cantharellales</taxon>
        <taxon>Ceratobasidiaceae</taxon>
        <taxon>Rhizoctonia</taxon>
    </lineage>
</organism>
<keyword evidence="1" id="KW-0732">Signal</keyword>
<dbReference type="Gene3D" id="2.100.10.30">
    <property type="entry name" value="Jacalin-like lectin domain"/>
    <property type="match status" value="1"/>
</dbReference>
<dbReference type="Gene3D" id="3.60.10.10">
    <property type="entry name" value="Endonuclease/exonuclease/phosphatase"/>
    <property type="match status" value="1"/>
</dbReference>
<feature type="domain" description="Jacalin-type lectin" evidence="2">
    <location>
        <begin position="334"/>
        <end position="463"/>
    </location>
</feature>
<gene>
    <name evidence="3" type="ORF">RDB_LOCUS198940</name>
</gene>
<accession>A0A8H3DP37</accession>
<proteinExistence type="predicted"/>
<evidence type="ECO:0000259" key="2">
    <source>
        <dbReference type="SMART" id="SM00915"/>
    </source>
</evidence>
<evidence type="ECO:0000313" key="4">
    <source>
        <dbReference type="Proteomes" id="UP000663843"/>
    </source>
</evidence>
<dbReference type="Proteomes" id="UP000663843">
    <property type="component" value="Unassembled WGS sequence"/>
</dbReference>
<dbReference type="Pfam" id="PF01419">
    <property type="entry name" value="Jacalin"/>
    <property type="match status" value="1"/>
</dbReference>
<dbReference type="CDD" id="cd09615">
    <property type="entry name" value="Jacalin_EEP"/>
    <property type="match status" value="1"/>
</dbReference>
<dbReference type="AlphaFoldDB" id="A0A8H3DP37"/>
<dbReference type="SUPFAM" id="SSF56219">
    <property type="entry name" value="DNase I-like"/>
    <property type="match status" value="1"/>
</dbReference>
<dbReference type="InterPro" id="IPR036691">
    <property type="entry name" value="Endo/exonu/phosph_ase_sf"/>
</dbReference>
<dbReference type="SUPFAM" id="SSF51101">
    <property type="entry name" value="Mannose-binding lectins"/>
    <property type="match status" value="1"/>
</dbReference>
<sequence>MLHYSIALIIAGSLCLASPISLTKRATASSGNFNVISIGVNGFPATFDPSGIPAINKTINMMYIGTKISHGGYDIVNVQEVCKFSRRRLADWIPTVLPYQDFDYHATLYQYDNHRFRTATSGGVPVGSGLNTLSNYSWIDFSRIDWYFCGGACVAKQGFTFMRMQIEEGVYIDMINLDTNTWTDPADQMARRWNIEQVSDFINVNSVGNAVIVCGNTHLRYTSSRDNIRVLTAQNGLTDAWVQAIGGKAPAAGADPMICPEGVPLDINCEDEHNVLYRGSPFIDLTSLGFYYDTPIFLSQEGSVLTSQNPIRVEFAWSFKSELRQSDLYGGAHGTWFNDLPLVPSAPKLASIVLRGANRLDGFTLTLTSGRTFTHGGSGGTAYILDLASDEYIKTVKLCWNKHINGHTRIFYAKATTNKSKMIQVGQWSPHCATSVAPSGYGVVGTYGQDGQEIDQLGFIYAPQ</sequence>
<dbReference type="InterPro" id="IPR001229">
    <property type="entry name" value="Jacalin-like_lectin_dom"/>
</dbReference>